<dbReference type="CDD" id="cd01439">
    <property type="entry name" value="TCCD_inducible_PARP_like"/>
    <property type="match status" value="1"/>
</dbReference>
<dbReference type="Pfam" id="PF23222">
    <property type="entry name" value="RRM_PARP14_1"/>
    <property type="match status" value="1"/>
</dbReference>
<dbReference type="InterPro" id="IPR002589">
    <property type="entry name" value="Macro_dom"/>
</dbReference>
<keyword evidence="5 8" id="KW-0520">NAD</keyword>
<dbReference type="InterPro" id="IPR004170">
    <property type="entry name" value="WWE_dom"/>
</dbReference>
<dbReference type="GO" id="GO:0008270">
    <property type="term" value="F:zinc ion binding"/>
    <property type="evidence" value="ECO:0007669"/>
    <property type="project" value="InterPro"/>
</dbReference>
<gene>
    <name evidence="12" type="ORF">NHX12_006677</name>
</gene>
<organism evidence="12 13">
    <name type="scientific">Muraenolepis orangiensis</name>
    <name type="common">Patagonian moray cod</name>
    <dbReference type="NCBI Taxonomy" id="630683"/>
    <lineage>
        <taxon>Eukaryota</taxon>
        <taxon>Metazoa</taxon>
        <taxon>Chordata</taxon>
        <taxon>Craniata</taxon>
        <taxon>Vertebrata</taxon>
        <taxon>Euteleostomi</taxon>
        <taxon>Actinopterygii</taxon>
        <taxon>Neopterygii</taxon>
        <taxon>Teleostei</taxon>
        <taxon>Neoteleostei</taxon>
        <taxon>Acanthomorphata</taxon>
        <taxon>Zeiogadaria</taxon>
        <taxon>Gadariae</taxon>
        <taxon>Gadiformes</taxon>
        <taxon>Muraenolepidoidei</taxon>
        <taxon>Muraenolepididae</taxon>
        <taxon>Muraenolepis</taxon>
    </lineage>
</organism>
<dbReference type="PROSITE" id="PS50918">
    <property type="entry name" value="WWE"/>
    <property type="match status" value="1"/>
</dbReference>
<dbReference type="Pfam" id="PF00644">
    <property type="entry name" value="PARP"/>
    <property type="match status" value="1"/>
</dbReference>
<keyword evidence="13" id="KW-1185">Reference proteome</keyword>
<keyword evidence="6" id="KW-0539">Nucleus</keyword>
<keyword evidence="4 8" id="KW-0808">Transferase</keyword>
<feature type="domain" description="Macro" evidence="11">
    <location>
        <begin position="628"/>
        <end position="785"/>
    </location>
</feature>
<dbReference type="PANTHER" id="PTHR14453">
    <property type="entry name" value="PARP/ZINC FINGER CCCH TYPE DOMAIN CONTAINING PROTEIN"/>
    <property type="match status" value="1"/>
</dbReference>
<dbReference type="GO" id="GO:0010629">
    <property type="term" value="P:negative regulation of gene expression"/>
    <property type="evidence" value="ECO:0007669"/>
    <property type="project" value="TreeGrafter"/>
</dbReference>
<dbReference type="EMBL" id="JANIIK010000113">
    <property type="protein sequence ID" value="KAJ3591544.1"/>
    <property type="molecule type" value="Genomic_DNA"/>
</dbReference>
<dbReference type="Pfam" id="PF23248">
    <property type="entry name" value="KH_PARP14_2"/>
    <property type="match status" value="1"/>
</dbReference>
<evidence type="ECO:0000256" key="3">
    <source>
        <dbReference type="ARBA" id="ARBA00022676"/>
    </source>
</evidence>
<dbReference type="InterPro" id="IPR037197">
    <property type="entry name" value="WWE_dom_sf"/>
</dbReference>
<dbReference type="SMART" id="SM00506">
    <property type="entry name" value="A1pp"/>
    <property type="match status" value="3"/>
</dbReference>
<dbReference type="AlphaFoldDB" id="A0A9Q0DLJ0"/>
<dbReference type="GO" id="GO:0003714">
    <property type="term" value="F:transcription corepressor activity"/>
    <property type="evidence" value="ECO:0007669"/>
    <property type="project" value="TreeGrafter"/>
</dbReference>
<dbReference type="SUPFAM" id="SSF52949">
    <property type="entry name" value="Macro domain-like"/>
    <property type="match status" value="3"/>
</dbReference>
<dbReference type="Gene3D" id="3.40.220.10">
    <property type="entry name" value="Leucine Aminopeptidase, subunit E, domain 1"/>
    <property type="match status" value="3"/>
</dbReference>
<protein>
    <recommendedName>
        <fullName evidence="8">Poly [ADP-ribose] polymerase</fullName>
        <shortName evidence="8">PARP</shortName>
        <ecNumber evidence="8">2.4.2.-</ecNumber>
    </recommendedName>
</protein>
<accession>A0A9Q0DLJ0</accession>
<dbReference type="InterPro" id="IPR057043">
    <property type="entry name" value="PARP14_KH_2"/>
</dbReference>
<dbReference type="InterPro" id="IPR018123">
    <property type="entry name" value="WWE-dom_subgr"/>
</dbReference>
<dbReference type="InterPro" id="IPR057051">
    <property type="entry name" value="PARP14_RPM_1"/>
</dbReference>
<dbReference type="SUPFAM" id="SSF56399">
    <property type="entry name" value="ADP-ribosylation"/>
    <property type="match status" value="1"/>
</dbReference>
<feature type="domain" description="Macro" evidence="11">
    <location>
        <begin position="329"/>
        <end position="458"/>
    </location>
</feature>
<dbReference type="GO" id="GO:0005737">
    <property type="term" value="C:cytoplasm"/>
    <property type="evidence" value="ECO:0007669"/>
    <property type="project" value="TreeGrafter"/>
</dbReference>
<feature type="domain" description="PARP catalytic" evidence="10">
    <location>
        <begin position="944"/>
        <end position="1150"/>
    </location>
</feature>
<dbReference type="EC" id="2.4.2.-" evidence="8"/>
<dbReference type="OrthoDB" id="6133115at2759"/>
<sequence length="1150" mass="126686">MAGKTLLVEGLPVDLDDQIKSKLSLYFKNTRRSGGEISELRADPSDTRRVLLVYSDDQASAGDDAPEEQATLLRVTIMDGVYAREPQKHGIFLEVYEEKEEEDMVDRRRYVLSGLDDGCFADSISLYIHSCSHRAEHTWKAVGGDSIVVTFKEDIDGHQFMEKTYFKKFNNKKIEACHWRVAQRVAEAKHTLMGKKCVAQLFHPDLQRPQLELKMSIDKQLLGLLRHGPSWETNARREVQTHLEMYMVEHIPMEAEVWQAVKGSCAEVKEDTALISFKICSSELVVVGKREEVKTLVKIIKIKVEKARDELHMYTDNIVAVVICSKESVTVLAKKVIGRVSVILKKADITKEAVDVIVNSSNQNLDLDTGVSGAIIIAAGQSVVDECKKHGPQEVGKVVLTSGGNLNCKHIAHIAGLPVSILTVLQHCESKQAATVSIPTIGTGRGGSDPKDSAKAILQVKIKDILIELKKGNITKENVKAIVNSTNEDVNFKKGVSGAIFNAAGSAVKAECATIRPLRANDAGVTSGGGLQCDYIIHIVGPASVGQATQRVKSVLKHCEDKKIPTVSFPAIGTGGGGLKFIDSVTAMLVGIHDHLSTHNASVLKQIFLVVDQVKAMSECQKGLLAWTQLKQEKTEAIVNSTNTTLNLPSGVSGAILKAAGQAVVDECTTLGTQPADGVVITKAGNLAAKHIIHMVGLTKEQDITSSMLKVFKLCEDNKILSVAFPAIGTGAGKLSAVDAGNAMQPSLCLASACRDVTFPKVEVEVLGCCSSDMEKVKKLVDELVTEDWKLYSICSPHLPLLHDLEKQHIVALSRSLQVCVSISSPDEAIASGKVEDALTLVRQMENYLQKAKEYVIRQDEEKRLRETVQWEVSDGETWAELDQAVSLDLEQAAHKKQSSISYTTQWQTYTVNLDNMVRTDKNGTTAKIKRTLKADSETTVIEPPGNWDRMENKMMDEVDLSPTSKEYQTIQTNFLKTSKNPNDQIHPTYTVVKIQRIQNQEQWQKYAVKKQMLDKKYPKTKNEINLYHGSTAEICQKVNNYGFNRSFCGRNATVYGKGTYFGKESWYSCANQYSNPDAQGVKYMYQARVLVGKPCLGIKDMIEPTPLDPSNPHDGLHDCAVNNLQSPFIYVVFSDAGAYPEYLISFKAS</sequence>
<dbReference type="GO" id="GO:0070212">
    <property type="term" value="P:protein poly-ADP-ribosylation"/>
    <property type="evidence" value="ECO:0007669"/>
    <property type="project" value="TreeGrafter"/>
</dbReference>
<comment type="pathway">
    <text evidence="2">Protein modification; protein ubiquitination.</text>
</comment>
<proteinExistence type="inferred from homology"/>
<evidence type="ECO:0000256" key="1">
    <source>
        <dbReference type="ARBA" id="ARBA00004123"/>
    </source>
</evidence>
<dbReference type="SUPFAM" id="SSF117839">
    <property type="entry name" value="WWE domain"/>
    <property type="match status" value="1"/>
</dbReference>
<feature type="domain" description="Macro" evidence="11">
    <location>
        <begin position="454"/>
        <end position="628"/>
    </location>
</feature>
<feature type="domain" description="WWE" evidence="9">
    <location>
        <begin position="857"/>
        <end position="935"/>
    </location>
</feature>
<comment type="caution">
    <text evidence="12">The sequence shown here is derived from an EMBL/GenBank/DDBJ whole genome shotgun (WGS) entry which is preliminary data.</text>
</comment>
<evidence type="ECO:0000256" key="6">
    <source>
        <dbReference type="ARBA" id="ARBA00023242"/>
    </source>
</evidence>
<evidence type="ECO:0000259" key="10">
    <source>
        <dbReference type="PROSITE" id="PS51059"/>
    </source>
</evidence>
<dbReference type="Pfam" id="PF02825">
    <property type="entry name" value="WWE"/>
    <property type="match status" value="1"/>
</dbReference>
<name>A0A9Q0DLJ0_9TELE</name>
<dbReference type="Pfam" id="PF01661">
    <property type="entry name" value="Macro"/>
    <property type="match status" value="3"/>
</dbReference>
<evidence type="ECO:0000259" key="11">
    <source>
        <dbReference type="PROSITE" id="PS51154"/>
    </source>
</evidence>
<dbReference type="InterPro" id="IPR012317">
    <property type="entry name" value="Poly(ADP-ribose)pol_cat_dom"/>
</dbReference>
<dbReference type="Gene3D" id="3.30.720.50">
    <property type="match status" value="1"/>
</dbReference>
<comment type="similarity">
    <text evidence="7">Belongs to the ARTD/PARP family.</text>
</comment>
<keyword evidence="3 8" id="KW-0328">Glycosyltransferase</keyword>
<evidence type="ECO:0000256" key="8">
    <source>
        <dbReference type="RuleBase" id="RU362114"/>
    </source>
</evidence>
<dbReference type="GO" id="GO:1990404">
    <property type="term" value="F:NAD+-protein mono-ADP-ribosyltransferase activity"/>
    <property type="evidence" value="ECO:0007669"/>
    <property type="project" value="TreeGrafter"/>
</dbReference>
<evidence type="ECO:0000259" key="9">
    <source>
        <dbReference type="PROSITE" id="PS50918"/>
    </source>
</evidence>
<evidence type="ECO:0000256" key="4">
    <source>
        <dbReference type="ARBA" id="ARBA00022679"/>
    </source>
</evidence>
<evidence type="ECO:0000256" key="5">
    <source>
        <dbReference type="ARBA" id="ARBA00023027"/>
    </source>
</evidence>
<evidence type="ECO:0000256" key="7">
    <source>
        <dbReference type="ARBA" id="ARBA00024347"/>
    </source>
</evidence>
<dbReference type="InterPro" id="IPR052056">
    <property type="entry name" value="Mono-ARTD/PARP"/>
</dbReference>
<dbReference type="Proteomes" id="UP001148018">
    <property type="component" value="Unassembled WGS sequence"/>
</dbReference>
<dbReference type="FunFam" id="3.90.228.10:FF:000008">
    <property type="entry name" value="Poly [ADP-ribose] polymerase"/>
    <property type="match status" value="1"/>
</dbReference>
<dbReference type="SMART" id="SM00678">
    <property type="entry name" value="WWE"/>
    <property type="match status" value="1"/>
</dbReference>
<comment type="subcellular location">
    <subcellularLocation>
        <location evidence="1">Nucleus</location>
    </subcellularLocation>
</comment>
<dbReference type="Gene3D" id="3.90.228.10">
    <property type="match status" value="1"/>
</dbReference>
<dbReference type="PANTHER" id="PTHR14453:SF101">
    <property type="entry name" value="POLY [ADP-RIBOSE] POLYMERASE"/>
    <property type="match status" value="1"/>
</dbReference>
<dbReference type="InterPro" id="IPR043472">
    <property type="entry name" value="Macro_dom-like"/>
</dbReference>
<dbReference type="PROSITE" id="PS51154">
    <property type="entry name" value="MACRO"/>
    <property type="match status" value="3"/>
</dbReference>
<dbReference type="PROSITE" id="PS51059">
    <property type="entry name" value="PARP_CATALYTIC"/>
    <property type="match status" value="1"/>
</dbReference>
<dbReference type="GO" id="GO:0005634">
    <property type="term" value="C:nucleus"/>
    <property type="evidence" value="ECO:0007669"/>
    <property type="project" value="UniProtKB-SubCell"/>
</dbReference>
<evidence type="ECO:0000313" key="12">
    <source>
        <dbReference type="EMBL" id="KAJ3591544.1"/>
    </source>
</evidence>
<evidence type="ECO:0000256" key="2">
    <source>
        <dbReference type="ARBA" id="ARBA00004906"/>
    </source>
</evidence>
<reference evidence="12" key="1">
    <citation type="submission" date="2022-07" db="EMBL/GenBank/DDBJ databases">
        <title>Chromosome-level genome of Muraenolepis orangiensis.</title>
        <authorList>
            <person name="Kim J."/>
        </authorList>
    </citation>
    <scope>NUCLEOTIDE SEQUENCE</scope>
    <source>
        <strain evidence="12">KU_S4_2022</strain>
        <tissue evidence="12">Muscle</tissue>
    </source>
</reference>
<evidence type="ECO:0000313" key="13">
    <source>
        <dbReference type="Proteomes" id="UP001148018"/>
    </source>
</evidence>
<dbReference type="GO" id="GO:0003950">
    <property type="term" value="F:NAD+ poly-ADP-ribosyltransferase activity"/>
    <property type="evidence" value="ECO:0007669"/>
    <property type="project" value="UniProtKB-UniRule"/>
</dbReference>